<evidence type="ECO:0000313" key="11">
    <source>
        <dbReference type="Proteomes" id="UP000275024"/>
    </source>
</evidence>
<proteinExistence type="predicted"/>
<evidence type="ECO:0000313" key="10">
    <source>
        <dbReference type="Proteomes" id="UP000268652"/>
    </source>
</evidence>
<evidence type="ECO:0000256" key="5">
    <source>
        <dbReference type="PROSITE-ProRule" id="PRU01363"/>
    </source>
</evidence>
<dbReference type="Gene3D" id="3.40.50.720">
    <property type="entry name" value="NAD(P)-binding Rossmann-like Domain"/>
    <property type="match status" value="1"/>
</dbReference>
<dbReference type="PROSITE" id="PS52019">
    <property type="entry name" value="PKS_MFAS_DH"/>
    <property type="match status" value="1"/>
</dbReference>
<dbReference type="PROSITE" id="PS50075">
    <property type="entry name" value="CARRIER"/>
    <property type="match status" value="1"/>
</dbReference>
<dbReference type="EMBL" id="RBDX01000015">
    <property type="protein sequence ID" value="RKN07418.1"/>
    <property type="molecule type" value="Genomic_DNA"/>
</dbReference>
<dbReference type="Pfam" id="PF00550">
    <property type="entry name" value="PP-binding"/>
    <property type="match status" value="1"/>
</dbReference>
<evidence type="ECO:0000256" key="3">
    <source>
        <dbReference type="ARBA" id="ARBA00022679"/>
    </source>
</evidence>
<dbReference type="Gene3D" id="1.10.1200.10">
    <property type="entry name" value="ACP-like"/>
    <property type="match status" value="1"/>
</dbReference>
<evidence type="ECO:0000256" key="2">
    <source>
        <dbReference type="ARBA" id="ARBA00022553"/>
    </source>
</evidence>
<evidence type="ECO:0000313" key="8">
    <source>
        <dbReference type="EMBL" id="RKN07418.1"/>
    </source>
</evidence>
<dbReference type="SUPFAM" id="SSF51735">
    <property type="entry name" value="NAD(P)-binding Rossmann-fold domains"/>
    <property type="match status" value="2"/>
</dbReference>
<dbReference type="InterPro" id="IPR036736">
    <property type="entry name" value="ACP-like_sf"/>
</dbReference>
<dbReference type="InterPro" id="IPR013968">
    <property type="entry name" value="PKS_KR"/>
</dbReference>
<dbReference type="CDD" id="cd08956">
    <property type="entry name" value="KR_3_FAS_SDR_x"/>
    <property type="match status" value="1"/>
</dbReference>
<dbReference type="GO" id="GO:0031177">
    <property type="term" value="F:phosphopantetheine binding"/>
    <property type="evidence" value="ECO:0007669"/>
    <property type="project" value="InterPro"/>
</dbReference>
<dbReference type="Proteomes" id="UP000275024">
    <property type="component" value="Unassembled WGS sequence"/>
</dbReference>
<comment type="caution">
    <text evidence="5">Lacks conserved residue(s) required for the propagation of feature annotation.</text>
</comment>
<keyword evidence="1" id="KW-0596">Phosphopantetheine</keyword>
<evidence type="ECO:0000256" key="4">
    <source>
        <dbReference type="ARBA" id="ARBA00023268"/>
    </source>
</evidence>
<keyword evidence="10" id="KW-1185">Reference proteome</keyword>
<evidence type="ECO:0000313" key="9">
    <source>
        <dbReference type="EMBL" id="RKN19563.1"/>
    </source>
</evidence>
<feature type="region of interest" description="C-terminal hotdog fold" evidence="5">
    <location>
        <begin position="13"/>
        <end position="149"/>
    </location>
</feature>
<dbReference type="InterPro" id="IPR057326">
    <property type="entry name" value="KR_dom"/>
</dbReference>
<dbReference type="InterPro" id="IPR036291">
    <property type="entry name" value="NAD(P)-bd_dom_sf"/>
</dbReference>
<keyword evidence="2" id="KW-0597">Phosphoprotein</keyword>
<feature type="region of interest" description="N-terminal hotdog fold" evidence="5">
    <location>
        <position position="1"/>
    </location>
</feature>
<dbReference type="InterPro" id="IPR020806">
    <property type="entry name" value="PKS_PP-bd"/>
</dbReference>
<evidence type="ECO:0000256" key="1">
    <source>
        <dbReference type="ARBA" id="ARBA00022450"/>
    </source>
</evidence>
<dbReference type="RefSeq" id="WP_120698433.1">
    <property type="nucleotide sequence ID" value="NZ_RBDX01000015.1"/>
</dbReference>
<feature type="domain" description="Carrier" evidence="6">
    <location>
        <begin position="615"/>
        <end position="690"/>
    </location>
</feature>
<dbReference type="Proteomes" id="UP000268652">
    <property type="component" value="Unassembled WGS sequence"/>
</dbReference>
<sequence>MSHAEQHGLPDGVRKVDIDHLYGRLADRGLQYGPAFRGLRAVWSHGEEVYAEAELAGANGGDGDYHLHPALFDAALQSALVPGLDSESGTFLPFALRGVRLHRAGARAVNVHAVPGDGGVSLALTGDDGEPVVTVGSLVTRSVTPDQLDAAGQRAQLLRVAWKPVVQPPAAADQRHWAFLGTDHIGLTGALKTIRRPFDAYPSLRALDAALRKGAPAPDVIVVSCTDEDSPVHSVAQRALMLVQEWLADPRLAASRLVLVSSGAVATRPQEVLSDVPGAAVWGLLRSAQTEHPDRFTLVDIDDPGDSGRALAAAVASGEPQLAVRHGALFRPRLVRRPPPRPATLTGTVVLTGGTGALGRLVARHLVTRHEVEHLVLLSRRGPAAPGAAELTAELTALGARVDVLACDAADRPSLERTLADIPAPSAVIHTAGVLADAVIGTLTPRRLDKVLTPKVDAALHLHDLIRDPECAFVVFSSVAGLVGTAGQANYAAANAFLDALAHHRRTLGLRGVSLAWGLWESEGGMGSELSTAELTRIRRTGFAPLGPEQGLALFDAAIAADEAVLAPVRLNDAGLTGDVPPVLADLAPARPGGQAATDTLRSRLADLPEAERDAAALEFVRAAAAAVLGFDGADDVDPDREFGAVGLDSMGNLELSRRLSAATGLRLSVTLTFDHPTPAGLASHLRLLLQEGAS</sequence>
<dbReference type="InterPro" id="IPR009081">
    <property type="entry name" value="PP-bd_ACP"/>
</dbReference>
<protein>
    <submittedName>
        <fullName evidence="8">SDR family NAD(P)-dependent oxidoreductase</fullName>
    </submittedName>
</protein>
<dbReference type="Pfam" id="PF08659">
    <property type="entry name" value="KR"/>
    <property type="match status" value="1"/>
</dbReference>
<dbReference type="InterPro" id="IPR055123">
    <property type="entry name" value="SpnB-like_Rossmann"/>
</dbReference>
<dbReference type="InterPro" id="IPR050091">
    <property type="entry name" value="PKS_NRPS_Biosynth_Enz"/>
</dbReference>
<keyword evidence="4" id="KW-0511">Multifunctional enzyme</keyword>
<dbReference type="GO" id="GO:0004312">
    <property type="term" value="F:fatty acid synthase activity"/>
    <property type="evidence" value="ECO:0007669"/>
    <property type="project" value="TreeGrafter"/>
</dbReference>
<dbReference type="AlphaFoldDB" id="A0A3A9W2M8"/>
<evidence type="ECO:0000259" key="6">
    <source>
        <dbReference type="PROSITE" id="PS50075"/>
    </source>
</evidence>
<dbReference type="PANTHER" id="PTHR43775:SF51">
    <property type="entry name" value="INACTIVE PHENOLPHTHIOCEROL SYNTHESIS POLYKETIDE SYNTHASE TYPE I PKS1-RELATED"/>
    <property type="match status" value="1"/>
</dbReference>
<dbReference type="Pfam" id="PF14765">
    <property type="entry name" value="PS-DH"/>
    <property type="match status" value="1"/>
</dbReference>
<dbReference type="PANTHER" id="PTHR43775">
    <property type="entry name" value="FATTY ACID SYNTHASE"/>
    <property type="match status" value="1"/>
</dbReference>
<reference evidence="10 11" key="1">
    <citation type="submission" date="2018-09" db="EMBL/GenBank/DDBJ databases">
        <title>Streptomyces sp. nov. DS1-2, an endophytic actinomycete isolated from roots of Dendrobium scabrilingue.</title>
        <authorList>
            <person name="Kuncharoen N."/>
            <person name="Kudo T."/>
            <person name="Ohkuma M."/>
            <person name="Yuki M."/>
            <person name="Tanasupawat S."/>
        </authorList>
    </citation>
    <scope>NUCLEOTIDE SEQUENCE [LARGE SCALE GENOMIC DNA]</scope>
    <source>
        <strain evidence="8 11">AZ1-7</strain>
        <strain evidence="9 10">DS1-2</strain>
    </source>
</reference>
<dbReference type="SMART" id="SM00822">
    <property type="entry name" value="PKS_KR"/>
    <property type="match status" value="1"/>
</dbReference>
<dbReference type="OrthoDB" id="9778690at2"/>
<keyword evidence="3" id="KW-0808">Transferase</keyword>
<dbReference type="Pfam" id="PF22953">
    <property type="entry name" value="SpnB_Rossmann"/>
    <property type="match status" value="1"/>
</dbReference>
<feature type="domain" description="PKS/mFAS DH" evidence="7">
    <location>
        <begin position="1"/>
        <end position="149"/>
    </location>
</feature>
<accession>A0A3A9W2M8</accession>
<evidence type="ECO:0000259" key="7">
    <source>
        <dbReference type="PROSITE" id="PS52019"/>
    </source>
</evidence>
<dbReference type="InterPro" id="IPR049900">
    <property type="entry name" value="PKS_mFAS_DH"/>
</dbReference>
<dbReference type="Gene3D" id="3.10.129.110">
    <property type="entry name" value="Polyketide synthase dehydratase"/>
    <property type="match status" value="1"/>
</dbReference>
<gene>
    <name evidence="9" type="ORF">D7318_19635</name>
    <name evidence="8" type="ORF">D7319_18890</name>
</gene>
<name>A0A3A9W2M8_9ACTN</name>
<dbReference type="GO" id="GO:0017000">
    <property type="term" value="P:antibiotic biosynthetic process"/>
    <property type="evidence" value="ECO:0007669"/>
    <property type="project" value="UniProtKB-ARBA"/>
</dbReference>
<comment type="caution">
    <text evidence="8">The sequence shown here is derived from an EMBL/GenBank/DDBJ whole genome shotgun (WGS) entry which is preliminary data.</text>
</comment>
<dbReference type="SMART" id="SM00823">
    <property type="entry name" value="PKS_PP"/>
    <property type="match status" value="1"/>
</dbReference>
<dbReference type="InterPro" id="IPR049551">
    <property type="entry name" value="PKS_DH_C"/>
</dbReference>
<dbReference type="SUPFAM" id="SSF47336">
    <property type="entry name" value="ACP-like"/>
    <property type="match status" value="1"/>
</dbReference>
<dbReference type="InterPro" id="IPR042104">
    <property type="entry name" value="PKS_dehydratase_sf"/>
</dbReference>
<dbReference type="SMART" id="SM01294">
    <property type="entry name" value="PKS_PP_betabranch"/>
    <property type="match status" value="1"/>
</dbReference>
<dbReference type="GO" id="GO:0006633">
    <property type="term" value="P:fatty acid biosynthetic process"/>
    <property type="evidence" value="ECO:0007669"/>
    <property type="project" value="TreeGrafter"/>
</dbReference>
<organism evidence="8 11">
    <name type="scientific">Streptomyces radicis</name>
    <dbReference type="NCBI Taxonomy" id="1750517"/>
    <lineage>
        <taxon>Bacteria</taxon>
        <taxon>Bacillati</taxon>
        <taxon>Actinomycetota</taxon>
        <taxon>Actinomycetes</taxon>
        <taxon>Kitasatosporales</taxon>
        <taxon>Streptomycetaceae</taxon>
        <taxon>Streptomyces</taxon>
    </lineage>
</organism>
<dbReference type="EMBL" id="RBDY01000015">
    <property type="protein sequence ID" value="RKN19563.1"/>
    <property type="molecule type" value="Genomic_DNA"/>
</dbReference>